<dbReference type="GO" id="GO:0051015">
    <property type="term" value="F:actin filament binding"/>
    <property type="evidence" value="ECO:0007669"/>
    <property type="project" value="TreeGrafter"/>
</dbReference>
<sequence length="534" mass="60234">EQRTENNEREVDKEYLGLLERRLHSVKNPTGKKATAKQFISDIASVKDHQLFNLLTADSTETNKFDDDFIDQPSLIQRKLVPQSCAVATSEKLKLVKNDHVQKIVDLLEEEGKERKEEEKEEEKEEKVGHSDFLPHSSSDSTTRSTRSLLSSMTISGSKRSLTQSLSGGSSTFTPRLTQMEIVAIDAIEESPRERVPGKILVASCWGETCELGTTSRYQLVLFRIEMHTGKTSVLTTEDISRPIALCRFINYRSMKKGTIGLLTFPSNERPLIYQLTPAEDGLFSLVPTHDCEKEFPELTKEAMPGTVVKMATETFGRYRWTAIGCDNGHFRFWQTEVANSKVVVVKRMRFFGAVAVVDIYQPYKDEMYLLQDEQSTTVHVILSSTLGPVAIHRVVQYRNDTSGVRWEQRALLAGSADRDTVTSSARKGDYLCVGFYSQHMFTYNLKQVIGLQSHNAILPPLSVASVNAPIAAIRFLSQFEMSLLTFAGHHSLMTMDEVVEEEEDEEYRMAKKRHQSSQKSTWVPTVGNGGIQK</sequence>
<feature type="non-terminal residue" evidence="2">
    <location>
        <position position="1"/>
    </location>
</feature>
<keyword evidence="3" id="KW-1185">Reference proteome</keyword>
<protein>
    <submittedName>
        <fullName evidence="2">Uncharacterized protein</fullName>
    </submittedName>
</protein>
<dbReference type="InterPro" id="IPR029982">
    <property type="entry name" value="Kptn"/>
</dbReference>
<feature type="compositionally biased region" description="Low complexity" evidence="1">
    <location>
        <begin position="137"/>
        <end position="172"/>
    </location>
</feature>
<reference evidence="2" key="1">
    <citation type="submission" date="2023-10" db="EMBL/GenBank/DDBJ databases">
        <title>Genome assembly of Pristionchus species.</title>
        <authorList>
            <person name="Yoshida K."/>
            <person name="Sommer R.J."/>
        </authorList>
    </citation>
    <scope>NUCLEOTIDE SEQUENCE</scope>
    <source>
        <strain evidence="2">RS5133</strain>
    </source>
</reference>
<dbReference type="AlphaFoldDB" id="A0AAV5UV01"/>
<name>A0AAV5UV01_9BILA</name>
<dbReference type="PANTHER" id="PTHR15435">
    <property type="entry name" value="KICSTOR COMPLEX PROTEIN KAPTIN"/>
    <property type="match status" value="1"/>
</dbReference>
<evidence type="ECO:0000313" key="3">
    <source>
        <dbReference type="Proteomes" id="UP001432322"/>
    </source>
</evidence>
<dbReference type="GO" id="GO:0007015">
    <property type="term" value="P:actin filament organization"/>
    <property type="evidence" value="ECO:0007669"/>
    <property type="project" value="InterPro"/>
</dbReference>
<dbReference type="InterPro" id="IPR028039">
    <property type="entry name" value="CCDC32"/>
</dbReference>
<gene>
    <name evidence="2" type="ORF">PFISCL1PPCAC_1436</name>
</gene>
<dbReference type="EMBL" id="BTSY01000001">
    <property type="protein sequence ID" value="GMT10139.1"/>
    <property type="molecule type" value="Genomic_DNA"/>
</dbReference>
<feature type="region of interest" description="Disordered" evidence="1">
    <location>
        <begin position="505"/>
        <end position="534"/>
    </location>
</feature>
<dbReference type="GO" id="GO:0015629">
    <property type="term" value="C:actin cytoskeleton"/>
    <property type="evidence" value="ECO:0007669"/>
    <property type="project" value="InterPro"/>
</dbReference>
<proteinExistence type="predicted"/>
<evidence type="ECO:0000313" key="2">
    <source>
        <dbReference type="EMBL" id="GMT10139.1"/>
    </source>
</evidence>
<dbReference type="Pfam" id="PF14989">
    <property type="entry name" value="CCDC32"/>
    <property type="match status" value="1"/>
</dbReference>
<dbReference type="PANTHER" id="PTHR15435:SF2">
    <property type="entry name" value="KICSTOR COMPLEX PROTEIN KAPTIN"/>
    <property type="match status" value="1"/>
</dbReference>
<dbReference type="GO" id="GO:0034198">
    <property type="term" value="P:cellular response to amino acid starvation"/>
    <property type="evidence" value="ECO:0007669"/>
    <property type="project" value="TreeGrafter"/>
</dbReference>
<dbReference type="Proteomes" id="UP001432322">
    <property type="component" value="Unassembled WGS sequence"/>
</dbReference>
<dbReference type="GO" id="GO:0030027">
    <property type="term" value="C:lamellipodium"/>
    <property type="evidence" value="ECO:0007669"/>
    <property type="project" value="TreeGrafter"/>
</dbReference>
<organism evidence="2 3">
    <name type="scientific">Pristionchus fissidentatus</name>
    <dbReference type="NCBI Taxonomy" id="1538716"/>
    <lineage>
        <taxon>Eukaryota</taxon>
        <taxon>Metazoa</taxon>
        <taxon>Ecdysozoa</taxon>
        <taxon>Nematoda</taxon>
        <taxon>Chromadorea</taxon>
        <taxon>Rhabditida</taxon>
        <taxon>Rhabditina</taxon>
        <taxon>Diplogasteromorpha</taxon>
        <taxon>Diplogasteroidea</taxon>
        <taxon>Neodiplogasteridae</taxon>
        <taxon>Pristionchus</taxon>
    </lineage>
</organism>
<evidence type="ECO:0000256" key="1">
    <source>
        <dbReference type="SAM" id="MobiDB-lite"/>
    </source>
</evidence>
<comment type="caution">
    <text evidence="2">The sequence shown here is derived from an EMBL/GenBank/DDBJ whole genome shotgun (WGS) entry which is preliminary data.</text>
</comment>
<dbReference type="GO" id="GO:1904262">
    <property type="term" value="P:negative regulation of TORC1 signaling"/>
    <property type="evidence" value="ECO:0007669"/>
    <property type="project" value="TreeGrafter"/>
</dbReference>
<accession>A0AAV5UV01</accession>
<feature type="non-terminal residue" evidence="2">
    <location>
        <position position="534"/>
    </location>
</feature>
<feature type="region of interest" description="Disordered" evidence="1">
    <location>
        <begin position="112"/>
        <end position="172"/>
    </location>
</feature>